<dbReference type="PROSITE" id="PS00935">
    <property type="entry name" value="GLYOXALASE_I_2"/>
    <property type="match status" value="1"/>
</dbReference>
<dbReference type="Pfam" id="PF00903">
    <property type="entry name" value="Glyoxalase"/>
    <property type="match status" value="1"/>
</dbReference>
<keyword evidence="6 8" id="KW-0456">Lyase</keyword>
<evidence type="ECO:0000259" key="10">
    <source>
        <dbReference type="PROSITE" id="PS51819"/>
    </source>
</evidence>
<keyword evidence="4 7" id="KW-0479">Metal-binding</keyword>
<comment type="catalytic activity">
    <reaction evidence="8">
        <text>(R)-S-lactoylglutathione = methylglyoxal + glutathione</text>
        <dbReference type="Rhea" id="RHEA:19069"/>
        <dbReference type="ChEBI" id="CHEBI:17158"/>
        <dbReference type="ChEBI" id="CHEBI:57474"/>
        <dbReference type="ChEBI" id="CHEBI:57925"/>
        <dbReference type="EC" id="4.4.1.5"/>
    </reaction>
</comment>
<dbReference type="Proteomes" id="UP001054902">
    <property type="component" value="Unassembled WGS sequence"/>
</dbReference>
<keyword evidence="5 7" id="KW-0862">Zinc</keyword>
<protein>
    <recommendedName>
        <fullName evidence="3 8">Lactoylglutathione lyase</fullName>
        <ecNumber evidence="3 8">4.4.1.5</ecNumber>
    </recommendedName>
    <alternativeName>
        <fullName evidence="8">Glyoxalase I</fullName>
    </alternativeName>
</protein>
<evidence type="ECO:0000256" key="5">
    <source>
        <dbReference type="ARBA" id="ARBA00022833"/>
    </source>
</evidence>
<feature type="domain" description="VOC" evidence="10">
    <location>
        <begin position="78"/>
        <end position="228"/>
    </location>
</feature>
<name>A0AAD3CY96_9STRA</name>
<dbReference type="NCBIfam" id="TIGR00068">
    <property type="entry name" value="glyox_I"/>
    <property type="match status" value="2"/>
</dbReference>
<dbReference type="GO" id="GO:0004462">
    <property type="term" value="F:lactoylglutathione lyase activity"/>
    <property type="evidence" value="ECO:0007669"/>
    <property type="project" value="UniProtKB-UniRule"/>
</dbReference>
<dbReference type="PROSITE" id="PS51257">
    <property type="entry name" value="PROKAR_LIPOPROTEIN"/>
    <property type="match status" value="1"/>
</dbReference>
<dbReference type="InterPro" id="IPR029068">
    <property type="entry name" value="Glyas_Bleomycin-R_OHBP_Dase"/>
</dbReference>
<feature type="chain" id="PRO_5042058627" description="Lactoylglutathione lyase" evidence="9">
    <location>
        <begin position="24"/>
        <end position="373"/>
    </location>
</feature>
<dbReference type="GO" id="GO:0046872">
    <property type="term" value="F:metal ion binding"/>
    <property type="evidence" value="ECO:0007669"/>
    <property type="project" value="UniProtKB-UniRule"/>
</dbReference>
<comment type="cofactor">
    <cofactor evidence="7">
        <name>Zn(2+)</name>
        <dbReference type="ChEBI" id="CHEBI:29105"/>
    </cofactor>
    <text evidence="7">Binds 1 zinc ion per subunit. In the homodimer, two zinc ions are bound between subunits.</text>
</comment>
<reference evidence="11 12" key="1">
    <citation type="journal article" date="2021" name="Sci. Rep.">
        <title>The genome of the diatom Chaetoceros tenuissimus carries an ancient integrated fragment of an extant virus.</title>
        <authorList>
            <person name="Hongo Y."/>
            <person name="Kimura K."/>
            <person name="Takaki Y."/>
            <person name="Yoshida Y."/>
            <person name="Baba S."/>
            <person name="Kobayashi G."/>
            <person name="Nagasaki K."/>
            <person name="Hano T."/>
            <person name="Tomaru Y."/>
        </authorList>
    </citation>
    <scope>NUCLEOTIDE SEQUENCE [LARGE SCALE GENOMIC DNA]</scope>
    <source>
        <strain evidence="11 12">NIES-3715</strain>
    </source>
</reference>
<dbReference type="PANTHER" id="PTHR10374">
    <property type="entry name" value="LACTOYLGLUTATHIONE LYASE GLYOXALASE I"/>
    <property type="match status" value="1"/>
</dbReference>
<dbReference type="InterPro" id="IPR018146">
    <property type="entry name" value="Glyoxalase_1_CS"/>
</dbReference>
<evidence type="ECO:0000256" key="6">
    <source>
        <dbReference type="ARBA" id="ARBA00023239"/>
    </source>
</evidence>
<evidence type="ECO:0000256" key="2">
    <source>
        <dbReference type="ARBA" id="ARBA00010363"/>
    </source>
</evidence>
<dbReference type="EMBL" id="BLLK01000046">
    <property type="protein sequence ID" value="GFH53140.1"/>
    <property type="molecule type" value="Genomic_DNA"/>
</dbReference>
<dbReference type="CDD" id="cd07233">
    <property type="entry name" value="GlxI_Zn"/>
    <property type="match status" value="2"/>
</dbReference>
<dbReference type="PROSITE" id="PS00934">
    <property type="entry name" value="GLYOXALASE_I_1"/>
    <property type="match status" value="1"/>
</dbReference>
<organism evidence="11 12">
    <name type="scientific">Chaetoceros tenuissimus</name>
    <dbReference type="NCBI Taxonomy" id="426638"/>
    <lineage>
        <taxon>Eukaryota</taxon>
        <taxon>Sar</taxon>
        <taxon>Stramenopiles</taxon>
        <taxon>Ochrophyta</taxon>
        <taxon>Bacillariophyta</taxon>
        <taxon>Coscinodiscophyceae</taxon>
        <taxon>Chaetocerotophycidae</taxon>
        <taxon>Chaetocerotales</taxon>
        <taxon>Chaetocerotaceae</taxon>
        <taxon>Chaetoceros</taxon>
    </lineage>
</organism>
<dbReference type="InterPro" id="IPR037523">
    <property type="entry name" value="VOC_core"/>
</dbReference>
<evidence type="ECO:0000256" key="7">
    <source>
        <dbReference type="PIRSR" id="PIRSR604361-3"/>
    </source>
</evidence>
<comment type="caution">
    <text evidence="11">The sequence shown here is derived from an EMBL/GenBank/DDBJ whole genome shotgun (WGS) entry which is preliminary data.</text>
</comment>
<dbReference type="SUPFAM" id="SSF54593">
    <property type="entry name" value="Glyoxalase/Bleomycin resistance protein/Dihydroxybiphenyl dioxygenase"/>
    <property type="match status" value="2"/>
</dbReference>
<evidence type="ECO:0000256" key="8">
    <source>
        <dbReference type="RuleBase" id="RU361179"/>
    </source>
</evidence>
<dbReference type="Gene3D" id="3.10.180.10">
    <property type="entry name" value="2,3-Dihydroxybiphenyl 1,2-Dioxygenase, domain 1"/>
    <property type="match status" value="2"/>
</dbReference>
<evidence type="ECO:0000313" key="11">
    <source>
        <dbReference type="EMBL" id="GFH53140.1"/>
    </source>
</evidence>
<feature type="domain" description="VOC" evidence="10">
    <location>
        <begin position="246"/>
        <end position="361"/>
    </location>
</feature>
<evidence type="ECO:0000256" key="3">
    <source>
        <dbReference type="ARBA" id="ARBA00012081"/>
    </source>
</evidence>
<sequence>MIFSRRSLVNATFLSACFSRVSAFGVVPKKHLSVSVPFVANKAMTNLGVKRSITSTALCATMEGSNTSGIQLVPGRPTWQQTMLPIADPKKSIPFYTDIMGMTVIDTLDFPQWNFMLFFLTTLPEGETYDLTPGTQEAHDYMWSIEGTALELTYNYGTEEESFKGYHPGNEDKDGFGHVAFNTDDVYEACAKLEEKGVTFKKKPDEGRMKGLAFAYDPDGVKDPEKSIAFYEALGMKLVFGKKFDGFSLYYLASPSDEDVDLSSMSDEEKIEALGKRFGPVLELTHNHGTENDDDFKHYNGNEEGRQGFGHIGFLVDDVYEACDSIREMGYGFKKEPDGGSMKGLAFAWDPDGYAIEIIKRGGIDFGDKKVEK</sequence>
<feature type="binding site" evidence="7">
    <location>
        <position position="178"/>
    </location>
    <ligand>
        <name>Zn(2+)</name>
        <dbReference type="ChEBI" id="CHEBI:29105"/>
        <note>ligand shared between dimeric partners</note>
    </ligand>
</feature>
<evidence type="ECO:0000256" key="4">
    <source>
        <dbReference type="ARBA" id="ARBA00022723"/>
    </source>
</evidence>
<dbReference type="InterPro" id="IPR004361">
    <property type="entry name" value="Glyoxalase_1"/>
</dbReference>
<comment type="pathway">
    <text evidence="1 8">Secondary metabolite metabolism; methylglyoxal degradation; (R)-lactate from methylglyoxal: step 1/2.</text>
</comment>
<gene>
    <name evidence="11" type="ORF">CTEN210_09616</name>
</gene>
<evidence type="ECO:0000313" key="12">
    <source>
        <dbReference type="Proteomes" id="UP001054902"/>
    </source>
</evidence>
<proteinExistence type="inferred from homology"/>
<keyword evidence="9" id="KW-0732">Signal</keyword>
<dbReference type="InterPro" id="IPR004360">
    <property type="entry name" value="Glyas_Fos-R_dOase_dom"/>
</dbReference>
<dbReference type="AlphaFoldDB" id="A0AAD3CY96"/>
<keyword evidence="12" id="KW-1185">Reference proteome</keyword>
<feature type="binding site" evidence="7">
    <location>
        <position position="81"/>
    </location>
    <ligand>
        <name>Zn(2+)</name>
        <dbReference type="ChEBI" id="CHEBI:29105"/>
        <note>ligand shared between dimeric partners</note>
    </ligand>
</feature>
<dbReference type="PANTHER" id="PTHR10374:SF30">
    <property type="entry name" value="LACTOYLGLUTATHIONE LYASE"/>
    <property type="match status" value="1"/>
</dbReference>
<evidence type="ECO:0000256" key="1">
    <source>
        <dbReference type="ARBA" id="ARBA00005008"/>
    </source>
</evidence>
<evidence type="ECO:0000256" key="9">
    <source>
        <dbReference type="SAM" id="SignalP"/>
    </source>
</evidence>
<dbReference type="EC" id="4.4.1.5" evidence="3 8"/>
<dbReference type="PROSITE" id="PS51819">
    <property type="entry name" value="VOC"/>
    <property type="match status" value="2"/>
</dbReference>
<comment type="similarity">
    <text evidence="2 8">Belongs to the glyoxalase I family.</text>
</comment>
<feature type="binding site" evidence="7">
    <location>
        <position position="151"/>
    </location>
    <ligand>
        <name>Zn(2+)</name>
        <dbReference type="ChEBI" id="CHEBI:29105"/>
        <note>ligand shared between dimeric partners</note>
    </ligand>
</feature>
<comment type="function">
    <text evidence="8">Catalyzes the conversion of hemimercaptal, formed from methylglyoxal and glutathione, to S-lactoylglutathione.</text>
</comment>
<accession>A0AAD3CY96</accession>
<feature type="signal peptide" evidence="9">
    <location>
        <begin position="1"/>
        <end position="23"/>
    </location>
</feature>